<dbReference type="GO" id="GO:0019262">
    <property type="term" value="P:N-acetylneuraminate catabolic process"/>
    <property type="evidence" value="ECO:0007669"/>
    <property type="project" value="TreeGrafter"/>
</dbReference>
<dbReference type="InterPro" id="IPR036390">
    <property type="entry name" value="WH_DNA-bd_sf"/>
</dbReference>
<dbReference type="InterPro" id="IPR043129">
    <property type="entry name" value="ATPase_NBD"/>
</dbReference>
<dbReference type="CDD" id="cd23763">
    <property type="entry name" value="ASKHA_ATPase_ROK"/>
    <property type="match status" value="1"/>
</dbReference>
<dbReference type="PANTHER" id="PTHR18964">
    <property type="entry name" value="ROK (REPRESSOR, ORF, KINASE) FAMILY"/>
    <property type="match status" value="1"/>
</dbReference>
<feature type="domain" description="HTH marR-type" evidence="1">
    <location>
        <begin position="29"/>
        <end position="75"/>
    </location>
</feature>
<dbReference type="Gene3D" id="1.10.10.10">
    <property type="entry name" value="Winged helix-like DNA-binding domain superfamily/Winged helix DNA-binding domain"/>
    <property type="match status" value="1"/>
</dbReference>
<evidence type="ECO:0000313" key="2">
    <source>
        <dbReference type="EMBL" id="NEI71650.1"/>
    </source>
</evidence>
<proteinExistence type="predicted"/>
<dbReference type="Proteomes" id="UP000483035">
    <property type="component" value="Unassembled WGS sequence"/>
</dbReference>
<name>A0A6L9UBY6_9HYPH</name>
<organism evidence="2 3">
    <name type="scientific">Rhizobium lusitanum</name>
    <dbReference type="NCBI Taxonomy" id="293958"/>
    <lineage>
        <taxon>Bacteria</taxon>
        <taxon>Pseudomonadati</taxon>
        <taxon>Pseudomonadota</taxon>
        <taxon>Alphaproteobacteria</taxon>
        <taxon>Hyphomicrobiales</taxon>
        <taxon>Rhizobiaceae</taxon>
        <taxon>Rhizobium/Agrobacterium group</taxon>
        <taxon>Rhizobium</taxon>
    </lineage>
</organism>
<dbReference type="SUPFAM" id="SSF53067">
    <property type="entry name" value="Actin-like ATPase domain"/>
    <property type="match status" value="1"/>
</dbReference>
<dbReference type="EMBL" id="WUEY01000008">
    <property type="protein sequence ID" value="NEI71650.1"/>
    <property type="molecule type" value="Genomic_DNA"/>
</dbReference>
<dbReference type="Pfam" id="PF12802">
    <property type="entry name" value="MarR_2"/>
    <property type="match status" value="1"/>
</dbReference>
<dbReference type="Gene3D" id="3.30.420.40">
    <property type="match status" value="2"/>
</dbReference>
<dbReference type="GO" id="GO:0009384">
    <property type="term" value="F:N-acylmannosamine kinase activity"/>
    <property type="evidence" value="ECO:0007669"/>
    <property type="project" value="TreeGrafter"/>
</dbReference>
<dbReference type="AlphaFoldDB" id="A0A6L9UBY6"/>
<gene>
    <name evidence="2" type="ORF">GR212_18875</name>
</gene>
<sequence>MNAEAKYASATDLAGSNGEQAALHNRGVVLRAIHRGAPISRTEIARQSGLTKQAIARIAEKLIDDGLVVEARRRHGLRGQPAIELEINPSGCFSVGANIDRDHLTIVAMDATGAVRGRVHHESRFLMPEEFIRLMRDALQGFRQKKIIDETRFAGIGIAIPDWLGEVPVIGFPAAYHAWTDFDIPAALAKLTPHPVFIDNDANAAAAGELQFGLGRESRTFFYILASACLGGGLVLDGQQHRGVAKMGGEIGWLPTGTDPGGFGGGVQPLGKIVSLFILYDFLRQHGIEASEPKHLLALDGRGKALLSQWLRQVSVHVAEAVTHVGLIIDPDAILIGGRLPVRLIDELLLYVHEQLERSGADYPPVHRAAASEDAAALGAAAMPLAHALMLRTADAA</sequence>
<evidence type="ECO:0000313" key="3">
    <source>
        <dbReference type="Proteomes" id="UP000483035"/>
    </source>
</evidence>
<dbReference type="InterPro" id="IPR000600">
    <property type="entry name" value="ROK"/>
</dbReference>
<dbReference type="RefSeq" id="WP_163988206.1">
    <property type="nucleotide sequence ID" value="NZ_WUEY01000008.1"/>
</dbReference>
<dbReference type="Pfam" id="PF00480">
    <property type="entry name" value="ROK"/>
    <property type="match status" value="1"/>
</dbReference>
<dbReference type="SUPFAM" id="SSF46785">
    <property type="entry name" value="Winged helix' DNA-binding domain"/>
    <property type="match status" value="1"/>
</dbReference>
<dbReference type="GO" id="GO:0003700">
    <property type="term" value="F:DNA-binding transcription factor activity"/>
    <property type="evidence" value="ECO:0007669"/>
    <property type="project" value="InterPro"/>
</dbReference>
<accession>A0A6L9UBY6</accession>
<reference evidence="2 3" key="1">
    <citation type="submission" date="2019-12" db="EMBL/GenBank/DDBJ databases">
        <title>Rhizobium genotypes associated with high levels of biological nitrogen fixation by grain legumes in a temperate-maritime cropping system.</title>
        <authorList>
            <person name="Maluk M."/>
            <person name="Francesc Ferrando Molina F."/>
            <person name="Lopez Del Egido L."/>
            <person name="Lafos M."/>
            <person name="Langarica-Fuentes A."/>
            <person name="Gebre Yohannes G."/>
            <person name="Young M.W."/>
            <person name="Martin P."/>
            <person name="Gantlett R."/>
            <person name="Kenicer G."/>
            <person name="Hawes C."/>
            <person name="Begg G.S."/>
            <person name="Quilliam R.S."/>
            <person name="Squire G.R."/>
            <person name="Poole P.S."/>
            <person name="Young P.W."/>
            <person name="Iannetta P.M."/>
            <person name="James E.K."/>
        </authorList>
    </citation>
    <scope>NUCLEOTIDE SEQUENCE [LARGE SCALE GENOMIC DNA]</scope>
    <source>
        <strain evidence="2 3">JHI1118</strain>
    </source>
</reference>
<comment type="caution">
    <text evidence="2">The sequence shown here is derived from an EMBL/GenBank/DDBJ whole genome shotgun (WGS) entry which is preliminary data.</text>
</comment>
<protein>
    <submittedName>
        <fullName evidence="2">ROK family protein</fullName>
    </submittedName>
</protein>
<dbReference type="PANTHER" id="PTHR18964:SF169">
    <property type="entry name" value="N-ACETYLMANNOSAMINE KINASE"/>
    <property type="match status" value="1"/>
</dbReference>
<dbReference type="InterPro" id="IPR000835">
    <property type="entry name" value="HTH_MarR-typ"/>
</dbReference>
<evidence type="ECO:0000259" key="1">
    <source>
        <dbReference type="Pfam" id="PF12802"/>
    </source>
</evidence>
<dbReference type="InterPro" id="IPR036388">
    <property type="entry name" value="WH-like_DNA-bd_sf"/>
</dbReference>